<feature type="domain" description="Transglycosylase SLT" evidence="3">
    <location>
        <begin position="109"/>
        <end position="204"/>
    </location>
</feature>
<evidence type="ECO:0000259" key="3">
    <source>
        <dbReference type="Pfam" id="PF01464"/>
    </source>
</evidence>
<evidence type="ECO:0000256" key="2">
    <source>
        <dbReference type="ARBA" id="ARBA00009387"/>
    </source>
</evidence>
<name>A0A433XB35_9HYPH</name>
<dbReference type="Proteomes" id="UP000281547">
    <property type="component" value="Unassembled WGS sequence"/>
</dbReference>
<protein>
    <submittedName>
        <fullName evidence="4">Lytic transglycosylase domain-containing protein</fullName>
    </submittedName>
</protein>
<dbReference type="EMBL" id="RZNJ01000003">
    <property type="protein sequence ID" value="RUT31289.1"/>
    <property type="molecule type" value="Genomic_DNA"/>
</dbReference>
<sequence>MRGCLCISLLGKHERLHHRPDHRRQWRSADELINARGGPSRVSAHREERDMPRPAGLRLLIVALLLAAPTAPTLAEPEEDRRRCHALEGDEICIGEADYTRDVCRAIERLAIRNGLPEGFFARLIWQESRFDPTAISPVGAQGIAQFMPGTARLRALGDPFDPAEALARSAEYLAFLNDKFGNLGLAAAAYNGGEGRMSRYVAQGGGLPLETRDYVRIITGRSVEHWRAETPEPADYTLDPERPFEPACIEMARAVPMPEFGPTPGEWQPWGVLLAQHFSREQASGAFERVRDRHQSVLGQEKLMLITVRNPSFGTRQRFSAMVGRQTREEAQALCTALTRSGGTCIVQRNGE</sequence>
<dbReference type="AlphaFoldDB" id="A0A433XB35"/>
<dbReference type="SUPFAM" id="SSF53955">
    <property type="entry name" value="Lysozyme-like"/>
    <property type="match status" value="1"/>
</dbReference>
<comment type="similarity">
    <text evidence="1">Belongs to the transglycosylase Slt family.</text>
</comment>
<keyword evidence="5" id="KW-1185">Reference proteome</keyword>
<dbReference type="PANTHER" id="PTHR37423">
    <property type="entry name" value="SOLUBLE LYTIC MUREIN TRANSGLYCOSYLASE-RELATED"/>
    <property type="match status" value="1"/>
</dbReference>
<dbReference type="PANTHER" id="PTHR37423:SF2">
    <property type="entry name" value="MEMBRANE-BOUND LYTIC MUREIN TRANSGLYCOSYLASE C"/>
    <property type="match status" value="1"/>
</dbReference>
<reference evidence="4 5" key="1">
    <citation type="journal article" date="2016" name="Int. J. Syst. Evol. Microbiol.">
        <title>Arsenicitalea aurantiaca gen. nov., sp. nov., a new member of the family Hyphomicrobiaceae, isolated from high-arsenic sediment.</title>
        <authorList>
            <person name="Mu Y."/>
            <person name="Zhou L."/>
            <person name="Zeng X.C."/>
            <person name="Liu L."/>
            <person name="Pan Y."/>
            <person name="Chen X."/>
            <person name="Wang J."/>
            <person name="Li S."/>
            <person name="Li W.J."/>
            <person name="Wang Y."/>
        </authorList>
    </citation>
    <scope>NUCLEOTIDE SEQUENCE [LARGE SCALE GENOMIC DNA]</scope>
    <source>
        <strain evidence="4 5">42-50</strain>
    </source>
</reference>
<comment type="caution">
    <text evidence="4">The sequence shown here is derived from an EMBL/GenBank/DDBJ whole genome shotgun (WGS) entry which is preliminary data.</text>
</comment>
<proteinExistence type="inferred from homology"/>
<evidence type="ECO:0000313" key="4">
    <source>
        <dbReference type="EMBL" id="RUT31289.1"/>
    </source>
</evidence>
<evidence type="ECO:0000313" key="5">
    <source>
        <dbReference type="Proteomes" id="UP000281547"/>
    </source>
</evidence>
<organism evidence="4 5">
    <name type="scientific">Arsenicitalea aurantiaca</name>
    <dbReference type="NCBI Taxonomy" id="1783274"/>
    <lineage>
        <taxon>Bacteria</taxon>
        <taxon>Pseudomonadati</taxon>
        <taxon>Pseudomonadota</taxon>
        <taxon>Alphaproteobacteria</taxon>
        <taxon>Hyphomicrobiales</taxon>
        <taxon>Devosiaceae</taxon>
        <taxon>Arsenicitalea</taxon>
    </lineage>
</organism>
<dbReference type="InterPro" id="IPR023346">
    <property type="entry name" value="Lysozyme-like_dom_sf"/>
</dbReference>
<dbReference type="Pfam" id="PF01464">
    <property type="entry name" value="SLT"/>
    <property type="match status" value="1"/>
</dbReference>
<dbReference type="InterPro" id="IPR008258">
    <property type="entry name" value="Transglycosylase_SLT_dom_1"/>
</dbReference>
<dbReference type="CDD" id="cd00254">
    <property type="entry name" value="LT-like"/>
    <property type="match status" value="1"/>
</dbReference>
<comment type="similarity">
    <text evidence="2">Belongs to the virb1 family.</text>
</comment>
<dbReference type="Gene3D" id="1.10.530.10">
    <property type="match status" value="1"/>
</dbReference>
<accession>A0A433XB35</accession>
<evidence type="ECO:0000256" key="1">
    <source>
        <dbReference type="ARBA" id="ARBA00007734"/>
    </source>
</evidence>
<gene>
    <name evidence="4" type="ORF">EMQ25_10555</name>
</gene>